<dbReference type="OrthoDB" id="9795206at2"/>
<dbReference type="AlphaFoldDB" id="D6XY86"/>
<evidence type="ECO:0000313" key="2">
    <source>
        <dbReference type="EMBL" id="ADH98159.1"/>
    </source>
</evidence>
<dbReference type="SUPFAM" id="SSF55729">
    <property type="entry name" value="Acyl-CoA N-acyltransferases (Nat)"/>
    <property type="match status" value="1"/>
</dbReference>
<dbReference type="eggNOG" id="COG1670">
    <property type="taxonomic scope" value="Bacteria"/>
</dbReference>
<dbReference type="GO" id="GO:0016747">
    <property type="term" value="F:acyltransferase activity, transferring groups other than amino-acyl groups"/>
    <property type="evidence" value="ECO:0007669"/>
    <property type="project" value="InterPro"/>
</dbReference>
<accession>D6XY86</accession>
<dbReference type="KEGG" id="bse:Bsel_0624"/>
<dbReference type="HOGENOM" id="CLU_780005_0_0_9"/>
<dbReference type="EMBL" id="CP001791">
    <property type="protein sequence ID" value="ADH98159.1"/>
    <property type="molecule type" value="Genomic_DNA"/>
</dbReference>
<dbReference type="PROSITE" id="PS51186">
    <property type="entry name" value="GNAT"/>
    <property type="match status" value="1"/>
</dbReference>
<feature type="domain" description="N-acetyltransferase" evidence="1">
    <location>
        <begin position="3"/>
        <end position="170"/>
    </location>
</feature>
<dbReference type="Gene3D" id="3.40.630.30">
    <property type="match status" value="1"/>
</dbReference>
<dbReference type="STRING" id="439292.Bsel_0624"/>
<dbReference type="Proteomes" id="UP000000271">
    <property type="component" value="Chromosome"/>
</dbReference>
<evidence type="ECO:0000313" key="3">
    <source>
        <dbReference type="Proteomes" id="UP000000271"/>
    </source>
</evidence>
<dbReference type="InterPro" id="IPR000182">
    <property type="entry name" value="GNAT_dom"/>
</dbReference>
<dbReference type="Pfam" id="PF13302">
    <property type="entry name" value="Acetyltransf_3"/>
    <property type="match status" value="1"/>
</dbReference>
<dbReference type="PANTHER" id="PTHR43415:SF5">
    <property type="entry name" value="ACETYLTRANSFERASE"/>
    <property type="match status" value="1"/>
</dbReference>
<reference evidence="2" key="1">
    <citation type="submission" date="2009-10" db="EMBL/GenBank/DDBJ databases">
        <title>Complete sequence of Bacillus selenitireducens MLS10.</title>
        <authorList>
            <consortium name="US DOE Joint Genome Institute"/>
            <person name="Lucas S."/>
            <person name="Copeland A."/>
            <person name="Lapidus A."/>
            <person name="Glavina del Rio T."/>
            <person name="Dalin E."/>
            <person name="Tice H."/>
            <person name="Bruce D."/>
            <person name="Goodwin L."/>
            <person name="Pitluck S."/>
            <person name="Sims D."/>
            <person name="Brettin T."/>
            <person name="Detter J.C."/>
            <person name="Han C."/>
            <person name="Larimer F."/>
            <person name="Land M."/>
            <person name="Hauser L."/>
            <person name="Kyrpides N."/>
            <person name="Ovchinnikova G."/>
            <person name="Stolz J."/>
        </authorList>
    </citation>
    <scope>NUCLEOTIDE SEQUENCE [LARGE SCALE GENOMIC DNA]</scope>
    <source>
        <strain evidence="2">MLS10</strain>
    </source>
</reference>
<dbReference type="PANTHER" id="PTHR43415">
    <property type="entry name" value="SPERMIDINE N(1)-ACETYLTRANSFERASE"/>
    <property type="match status" value="1"/>
</dbReference>
<name>D6XY86_BACIE</name>
<protein>
    <submittedName>
        <fullName evidence="2">GCN5-related N-acetyltransferase</fullName>
    </submittedName>
</protein>
<dbReference type="RefSeq" id="WP_013171588.1">
    <property type="nucleotide sequence ID" value="NC_014219.1"/>
</dbReference>
<organism evidence="2 3">
    <name type="scientific">Bacillus selenitireducens (strain ATCC 700615 / DSM 15326 / MLS10)</name>
    <dbReference type="NCBI Taxonomy" id="439292"/>
    <lineage>
        <taxon>Bacteria</taxon>
        <taxon>Bacillati</taxon>
        <taxon>Bacillota</taxon>
        <taxon>Bacilli</taxon>
        <taxon>Bacillales</taxon>
        <taxon>Bacillaceae</taxon>
        <taxon>Salisediminibacterium</taxon>
    </lineage>
</organism>
<proteinExistence type="predicted"/>
<dbReference type="InterPro" id="IPR016181">
    <property type="entry name" value="Acyl_CoA_acyltransferase"/>
</dbReference>
<keyword evidence="3" id="KW-1185">Reference proteome</keyword>
<dbReference type="CDD" id="cd04301">
    <property type="entry name" value="NAT_SF"/>
    <property type="match status" value="1"/>
</dbReference>
<sequence>MTITLERFTKNDFDQLIGWVDSAEFCMQWGGPQFTWPLTHEQLDIYLKEMEGDEPERLIYRAVSEDGRTVGHISLGRLDYSNRTGRMGKVLVGDPAMRGKGIAGNMVREICRIGFEELALERISLGVFDFNESAIAAYEKAGFQKEGFFRKFRQVGQRRWHLVEMSILKDEWFARQLTHQWEGLKRMTGAFLSAILSEKLLVMDRKDPDTAIWLLAQDPVIRWARPDDEKINAEEEGYVHLSWHEREDGNDELIVQMKDTPSPLPYIEADGDMPLSANCSEYMFSDRQIQSVEGYGYIDQGKGVLQSLICDLGDGFLFVSAAPILNDVFVTKERPAPHPDDIVLFDWQMEEVFDD</sequence>
<evidence type="ECO:0000259" key="1">
    <source>
        <dbReference type="PROSITE" id="PS51186"/>
    </source>
</evidence>
<gene>
    <name evidence="2" type="ordered locus">Bsel_0624</name>
</gene>